<dbReference type="Pfam" id="PF13765">
    <property type="entry name" value="PRY"/>
    <property type="match status" value="1"/>
</dbReference>
<dbReference type="InterPro" id="IPR003879">
    <property type="entry name" value="Butyrophylin_SPRY"/>
</dbReference>
<evidence type="ECO:0000256" key="3">
    <source>
        <dbReference type="ARBA" id="ARBA00022692"/>
    </source>
</evidence>
<keyword evidence="5 10" id="KW-1133">Transmembrane helix</keyword>
<dbReference type="InterPro" id="IPR007110">
    <property type="entry name" value="Ig-like_dom"/>
</dbReference>
<evidence type="ECO:0000256" key="4">
    <source>
        <dbReference type="ARBA" id="ARBA00022729"/>
    </source>
</evidence>
<evidence type="ECO:0000256" key="9">
    <source>
        <dbReference type="ARBA" id="ARBA00023319"/>
    </source>
</evidence>
<dbReference type="Pfam" id="PF22705">
    <property type="entry name" value="C2-set_3"/>
    <property type="match status" value="1"/>
</dbReference>
<evidence type="ECO:0000256" key="1">
    <source>
        <dbReference type="ARBA" id="ARBA00004479"/>
    </source>
</evidence>
<evidence type="ECO:0000313" key="15">
    <source>
        <dbReference type="Proteomes" id="UP000694570"/>
    </source>
</evidence>
<dbReference type="Gene3D" id="2.60.40.10">
    <property type="entry name" value="Immunoglobulins"/>
    <property type="match status" value="2"/>
</dbReference>
<feature type="domain" description="B30.2/SPRY" evidence="12">
    <location>
        <begin position="293"/>
        <end position="491"/>
    </location>
</feature>
<comment type="similarity">
    <text evidence="2">Belongs to the immunoglobulin superfamily. BTN/MOG family.</text>
</comment>
<dbReference type="InterPro" id="IPR003877">
    <property type="entry name" value="SPRY_dom"/>
</dbReference>
<dbReference type="Pfam" id="PF00622">
    <property type="entry name" value="SPRY"/>
    <property type="match status" value="1"/>
</dbReference>
<keyword evidence="8" id="KW-0325">Glycoprotein</keyword>
<dbReference type="InterPro" id="IPR006574">
    <property type="entry name" value="PRY"/>
</dbReference>
<dbReference type="PROSITE" id="PS50835">
    <property type="entry name" value="IG_LIKE"/>
    <property type="match status" value="1"/>
</dbReference>
<dbReference type="PANTHER" id="PTHR24100">
    <property type="entry name" value="BUTYROPHILIN"/>
    <property type="match status" value="1"/>
</dbReference>
<feature type="signal peptide" evidence="11">
    <location>
        <begin position="1"/>
        <end position="29"/>
    </location>
</feature>
<dbReference type="SMART" id="SM00406">
    <property type="entry name" value="IGv"/>
    <property type="match status" value="1"/>
</dbReference>
<name>A0A8D0WF96_PIG</name>
<feature type="domain" description="Ig-like" evidence="13">
    <location>
        <begin position="24"/>
        <end position="137"/>
    </location>
</feature>
<dbReference type="FunFam" id="2.60.40.10:FF:000088">
    <property type="entry name" value="Butyrophilin subfamily 1 member A1"/>
    <property type="match status" value="1"/>
</dbReference>
<evidence type="ECO:0000259" key="12">
    <source>
        <dbReference type="PROSITE" id="PS50188"/>
    </source>
</evidence>
<evidence type="ECO:0000256" key="10">
    <source>
        <dbReference type="SAM" id="Phobius"/>
    </source>
</evidence>
<dbReference type="InterPro" id="IPR043136">
    <property type="entry name" value="B30.2/SPRY_sf"/>
</dbReference>
<dbReference type="FunFam" id="2.60.40.10:FF:000208">
    <property type="entry name" value="Butyrophilin subfamily 1 member A1"/>
    <property type="match status" value="1"/>
</dbReference>
<dbReference type="PANTHER" id="PTHR24100:SF46">
    <property type="entry name" value="ERYTHROID MEMBRANE-ASSOCIATED PROTEIN"/>
    <property type="match status" value="1"/>
</dbReference>
<dbReference type="InterPro" id="IPR013783">
    <property type="entry name" value="Ig-like_fold"/>
</dbReference>
<dbReference type="InterPro" id="IPR036179">
    <property type="entry name" value="Ig-like_dom_sf"/>
</dbReference>
<dbReference type="PRINTS" id="PR01407">
    <property type="entry name" value="BUTYPHLNCDUF"/>
</dbReference>
<dbReference type="Ensembl" id="ENSSSCT00030042700.1">
    <property type="protein sequence ID" value="ENSSSCP00030019406.1"/>
    <property type="gene ID" value="ENSSSCG00030030705.1"/>
</dbReference>
<evidence type="ECO:0000259" key="13">
    <source>
        <dbReference type="PROSITE" id="PS50835"/>
    </source>
</evidence>
<evidence type="ECO:0000313" key="14">
    <source>
        <dbReference type="Ensembl" id="ENSSSCP00030019406.1"/>
    </source>
</evidence>
<proteinExistence type="inferred from homology"/>
<dbReference type="Pfam" id="PF07686">
    <property type="entry name" value="V-set"/>
    <property type="match status" value="1"/>
</dbReference>
<dbReference type="PROSITE" id="PS50188">
    <property type="entry name" value="B302_SPRY"/>
    <property type="match status" value="1"/>
</dbReference>
<evidence type="ECO:0000256" key="5">
    <source>
        <dbReference type="ARBA" id="ARBA00022989"/>
    </source>
</evidence>
<keyword evidence="7" id="KW-1015">Disulfide bond</keyword>
<evidence type="ECO:0000256" key="6">
    <source>
        <dbReference type="ARBA" id="ARBA00023136"/>
    </source>
</evidence>
<evidence type="ECO:0000256" key="11">
    <source>
        <dbReference type="SAM" id="SignalP"/>
    </source>
</evidence>
<dbReference type="SUPFAM" id="SSF48726">
    <property type="entry name" value="Immunoglobulin"/>
    <property type="match status" value="2"/>
</dbReference>
<dbReference type="AlphaFoldDB" id="A0A8D0WF96"/>
<dbReference type="SMART" id="SM00589">
    <property type="entry name" value="PRY"/>
    <property type="match status" value="1"/>
</dbReference>
<comment type="subcellular location">
    <subcellularLocation>
        <location evidence="1">Membrane</location>
        <topology evidence="1">Single-pass type I membrane protein</topology>
    </subcellularLocation>
</comment>
<dbReference type="InterPro" id="IPR013106">
    <property type="entry name" value="Ig_V-set"/>
</dbReference>
<protein>
    <recommendedName>
        <fullName evidence="16">Erythroblast membrane associated protein (Scianna blood group)</fullName>
    </recommendedName>
</protein>
<dbReference type="SMART" id="SM00409">
    <property type="entry name" value="IG"/>
    <property type="match status" value="1"/>
</dbReference>
<organism evidence="14 15">
    <name type="scientific">Sus scrofa</name>
    <name type="common">Pig</name>
    <dbReference type="NCBI Taxonomy" id="9823"/>
    <lineage>
        <taxon>Eukaryota</taxon>
        <taxon>Metazoa</taxon>
        <taxon>Chordata</taxon>
        <taxon>Craniata</taxon>
        <taxon>Vertebrata</taxon>
        <taxon>Euteleostomi</taxon>
        <taxon>Mammalia</taxon>
        <taxon>Eutheria</taxon>
        <taxon>Laurasiatheria</taxon>
        <taxon>Artiodactyla</taxon>
        <taxon>Suina</taxon>
        <taxon>Suidae</taxon>
        <taxon>Sus</taxon>
    </lineage>
</organism>
<dbReference type="InterPro" id="IPR003599">
    <property type="entry name" value="Ig_sub"/>
</dbReference>
<accession>A0A8D0WF96</accession>
<reference evidence="14" key="1">
    <citation type="submission" date="2025-08" db="UniProtKB">
        <authorList>
            <consortium name="Ensembl"/>
        </authorList>
    </citation>
    <scope>IDENTIFICATION</scope>
</reference>
<sequence>MKMASSSGSWLSGCLVTLISLQLPSQASGDAGQSRLAPLGGTAELLCPLVLWPATVPVEVRWLRSSAPGHPQRVHLFREGKDLEEGVMPEYKGRTALLRDARDGSVTLEIRDVRLEDRGQYRCQVQIGNLSREGVVTLQVAVLGSEPYIHVQSYDAGWIQLVCKSAGWFPKPWAQWRDPQGKVFPSLWETHSLDEAGLFRTAVSNRVRDSTLGNVSCTIQNVALGQERTTAMVIAAPSPGSFSSSEVALAVILPLLGILIVLGIYFIWKQRRSRGNDVRGKGAQAENLLSDHAKEKGNCFPNLPFLCLSAVAVTLDPDTAHPKLILSGDRRCVKLGDTRQPVLDNPQRFDFVVSILGSEHFTAGCHYWEVSVADKSKWALGVCSESVNRKGKVTASPANGHWLLRQNRQGEYEALTSPPTSFRLKEPPRCVGVFLDYEAGVISFYNVTGRSHIFTFTHSFFGPLRPFFEPCLHDGGKNIAPLVICSELQKLEEPTAPKPEERGRANGDVALVVAPSLLPAQAPELGPLRDVVLAWPSDVTPALQGLSVPSF</sequence>
<dbReference type="InterPro" id="IPR053896">
    <property type="entry name" value="BTN3A2-like_Ig-C"/>
</dbReference>
<dbReference type="InterPro" id="IPR013320">
    <property type="entry name" value="ConA-like_dom_sf"/>
</dbReference>
<dbReference type="SUPFAM" id="SSF49899">
    <property type="entry name" value="Concanavalin A-like lectins/glucanases"/>
    <property type="match status" value="1"/>
</dbReference>
<dbReference type="InterPro" id="IPR001870">
    <property type="entry name" value="B30.2/SPRY"/>
</dbReference>
<evidence type="ECO:0000256" key="2">
    <source>
        <dbReference type="ARBA" id="ARBA00007591"/>
    </source>
</evidence>
<dbReference type="Gene3D" id="2.60.120.920">
    <property type="match status" value="1"/>
</dbReference>
<feature type="transmembrane region" description="Helical" evidence="10">
    <location>
        <begin position="247"/>
        <end position="268"/>
    </location>
</feature>
<dbReference type="Proteomes" id="UP000694570">
    <property type="component" value="Unplaced"/>
</dbReference>
<evidence type="ECO:0008006" key="16">
    <source>
        <dbReference type="Google" id="ProtNLM"/>
    </source>
</evidence>
<dbReference type="FunFam" id="2.60.120.920:FF:000004">
    <property type="entry name" value="Butyrophilin subfamily 1 member A1"/>
    <property type="match status" value="1"/>
</dbReference>
<dbReference type="GO" id="GO:0016020">
    <property type="term" value="C:membrane"/>
    <property type="evidence" value="ECO:0007669"/>
    <property type="project" value="UniProtKB-SubCell"/>
</dbReference>
<evidence type="ECO:0000256" key="7">
    <source>
        <dbReference type="ARBA" id="ARBA00023157"/>
    </source>
</evidence>
<keyword evidence="4 11" id="KW-0732">Signal</keyword>
<dbReference type="SMART" id="SM00449">
    <property type="entry name" value="SPRY"/>
    <property type="match status" value="1"/>
</dbReference>
<keyword evidence="6 10" id="KW-0472">Membrane</keyword>
<feature type="chain" id="PRO_5034437979" description="Erythroblast membrane associated protein (Scianna blood group)" evidence="11">
    <location>
        <begin position="30"/>
        <end position="551"/>
    </location>
</feature>
<keyword evidence="3 10" id="KW-0812">Transmembrane</keyword>
<dbReference type="InterPro" id="IPR050504">
    <property type="entry name" value="IgSF_BTN/MOG"/>
</dbReference>
<evidence type="ECO:0000256" key="8">
    <source>
        <dbReference type="ARBA" id="ARBA00023180"/>
    </source>
</evidence>
<keyword evidence="9" id="KW-0393">Immunoglobulin domain</keyword>